<evidence type="ECO:0000313" key="2">
    <source>
        <dbReference type="Proteomes" id="UP000299102"/>
    </source>
</evidence>
<gene>
    <name evidence="1" type="ORF">EVAR_22906_1</name>
</gene>
<evidence type="ECO:0000313" key="1">
    <source>
        <dbReference type="EMBL" id="GBP30006.1"/>
    </source>
</evidence>
<dbReference type="GO" id="GO:0003676">
    <property type="term" value="F:nucleic acid binding"/>
    <property type="evidence" value="ECO:0007669"/>
    <property type="project" value="InterPro"/>
</dbReference>
<dbReference type="Proteomes" id="UP000299102">
    <property type="component" value="Unassembled WGS sequence"/>
</dbReference>
<protein>
    <recommendedName>
        <fullName evidence="3">Histone-lysine N-methyltransferase SETMAR</fullName>
    </recommendedName>
</protein>
<organism evidence="1 2">
    <name type="scientific">Eumeta variegata</name>
    <name type="common">Bagworm moth</name>
    <name type="synonym">Eumeta japonica</name>
    <dbReference type="NCBI Taxonomy" id="151549"/>
    <lineage>
        <taxon>Eukaryota</taxon>
        <taxon>Metazoa</taxon>
        <taxon>Ecdysozoa</taxon>
        <taxon>Arthropoda</taxon>
        <taxon>Hexapoda</taxon>
        <taxon>Insecta</taxon>
        <taxon>Pterygota</taxon>
        <taxon>Neoptera</taxon>
        <taxon>Endopterygota</taxon>
        <taxon>Lepidoptera</taxon>
        <taxon>Glossata</taxon>
        <taxon>Ditrysia</taxon>
        <taxon>Tineoidea</taxon>
        <taxon>Psychidae</taxon>
        <taxon>Oiketicinae</taxon>
        <taxon>Eumeta</taxon>
    </lineage>
</organism>
<dbReference type="AlphaFoldDB" id="A0A4C1UVI1"/>
<name>A0A4C1UVI1_EUMVA</name>
<accession>A0A4C1UVI1</accession>
<reference evidence="1 2" key="1">
    <citation type="journal article" date="2019" name="Commun. Biol.">
        <title>The bagworm genome reveals a unique fibroin gene that provides high tensile strength.</title>
        <authorList>
            <person name="Kono N."/>
            <person name="Nakamura H."/>
            <person name="Ohtoshi R."/>
            <person name="Tomita M."/>
            <person name="Numata K."/>
            <person name="Arakawa K."/>
        </authorList>
    </citation>
    <scope>NUCLEOTIDE SEQUENCE [LARGE SCALE GENOMIC DNA]</scope>
</reference>
<keyword evidence="2" id="KW-1185">Reference proteome</keyword>
<evidence type="ECO:0008006" key="3">
    <source>
        <dbReference type="Google" id="ProtNLM"/>
    </source>
</evidence>
<dbReference type="EMBL" id="BGZK01000227">
    <property type="protein sequence ID" value="GBP30006.1"/>
    <property type="molecule type" value="Genomic_DNA"/>
</dbReference>
<dbReference type="Gene3D" id="3.30.420.10">
    <property type="entry name" value="Ribonuclease H-like superfamily/Ribonuclease H"/>
    <property type="match status" value="1"/>
</dbReference>
<dbReference type="OrthoDB" id="6717358at2759"/>
<comment type="caution">
    <text evidence="1">The sequence shown here is derived from an EMBL/GenBank/DDBJ whole genome shotgun (WGS) entry which is preliminary data.</text>
</comment>
<dbReference type="InterPro" id="IPR036397">
    <property type="entry name" value="RNaseH_sf"/>
</dbReference>
<sequence>MGRPISTITPENVAHVHKMMKDDKRCTYHMIQNTLGIGFTAVYKTLYDELKMEHISSRWGDPTPTVVKKGRAIKIVMCAVFFRSRSSVKAIKLKGQKTITAAWYAQHCLAEVLRAFRIRGLMLYHGNASFHIATITIKFLKENNLVV</sequence>
<proteinExistence type="predicted"/>